<organism evidence="1 4">
    <name type="scientific">Vibrio ishigakensis</name>
    <dbReference type="NCBI Taxonomy" id="1481914"/>
    <lineage>
        <taxon>Bacteria</taxon>
        <taxon>Pseudomonadati</taxon>
        <taxon>Pseudomonadota</taxon>
        <taxon>Gammaproteobacteria</taxon>
        <taxon>Vibrionales</taxon>
        <taxon>Vibrionaceae</taxon>
        <taxon>Vibrio</taxon>
    </lineage>
</organism>
<reference evidence="1 4" key="1">
    <citation type="submission" date="2015-01" db="EMBL/GenBank/DDBJ databases">
        <title>Vibrio sp. C5 JCM 19232 whole genome shotgun sequence.</title>
        <authorList>
            <person name="Sawabe T."/>
            <person name="Meirelles P."/>
            <person name="Feng G."/>
            <person name="Sayaka M."/>
            <person name="Hattori M."/>
            <person name="Ohkuma M."/>
        </authorList>
    </citation>
    <scope>NUCLEOTIDE SEQUENCE [LARGE SCALE GENOMIC DNA]</scope>
    <source>
        <strain evidence="1 4">JCM19232</strain>
    </source>
</reference>
<accession>A0A0B8QIW4</accession>
<evidence type="ECO:0000313" key="2">
    <source>
        <dbReference type="EMBL" id="GAM74509.1"/>
    </source>
</evidence>
<dbReference type="EMBL" id="BBSA01000002">
    <property type="protein sequence ID" value="GAM61043.1"/>
    <property type="molecule type" value="Genomic_DNA"/>
</dbReference>
<proteinExistence type="predicted"/>
<accession>A0A0B8PD04</accession>
<protein>
    <submittedName>
        <fullName evidence="1">Uncharacterized protein</fullName>
    </submittedName>
</protein>
<dbReference type="Proteomes" id="UP000031670">
    <property type="component" value="Unassembled WGS sequence"/>
</dbReference>
<dbReference type="Proteomes" id="UP000031666">
    <property type="component" value="Unassembled WGS sequence"/>
</dbReference>
<reference evidence="3 4" key="3">
    <citation type="submission" date="2015-01" db="EMBL/GenBank/DDBJ databases">
        <authorList>
            <consortium name="NBRP consortium"/>
            <person name="Sawabe T."/>
            <person name="Meirelles P."/>
            <person name="Feng G."/>
            <person name="Sayaka M."/>
            <person name="Hattori M."/>
            <person name="Ohkuma M."/>
        </authorList>
    </citation>
    <scope>NUCLEOTIDE SEQUENCE [LARGE SCALE GENOMIC DNA]</scope>
    <source>
        <strain evidence="3">JCM 19241</strain>
        <strain evidence="1 4">JCM19232</strain>
        <strain evidence="2">JCM19241</strain>
    </source>
</reference>
<dbReference type="AlphaFoldDB" id="A0A0B8PD04"/>
<dbReference type="EMBL" id="BBSC01000003">
    <property type="protein sequence ID" value="GAM74509.1"/>
    <property type="molecule type" value="Genomic_DNA"/>
</dbReference>
<evidence type="ECO:0000313" key="3">
    <source>
        <dbReference type="Proteomes" id="UP000031666"/>
    </source>
</evidence>
<evidence type="ECO:0000313" key="1">
    <source>
        <dbReference type="EMBL" id="GAM61043.1"/>
    </source>
</evidence>
<reference evidence="2 3" key="2">
    <citation type="submission" date="2015-01" db="EMBL/GenBank/DDBJ databases">
        <title>Vibrio sp. C94 JCM 19241 whole genome shotgun sequence.</title>
        <authorList>
            <person name="Sawabe T."/>
            <person name="Meirelles P."/>
            <person name="Feng G."/>
            <person name="Sayaka M."/>
            <person name="Hattori M."/>
            <person name="Ohkuma M."/>
        </authorList>
    </citation>
    <scope>NUCLEOTIDE SEQUENCE [LARGE SCALE GENOMIC DNA]</scope>
    <source>
        <strain evidence="3">JCM 19241</strain>
        <strain evidence="2">JCM19241</strain>
    </source>
</reference>
<evidence type="ECO:0000313" key="4">
    <source>
        <dbReference type="Proteomes" id="UP000031670"/>
    </source>
</evidence>
<gene>
    <name evidence="1" type="ORF">JCM19232_3985</name>
    <name evidence="2" type="ORF">JCM19241_852</name>
</gene>
<comment type="caution">
    <text evidence="1">The sequence shown here is derived from an EMBL/GenBank/DDBJ whole genome shotgun (WGS) entry which is preliminary data.</text>
</comment>
<name>A0A0B8PD04_9VIBR</name>
<sequence>MVYGGYTRYGIGQEQSYSTEQDGEFTYQSQNIDLGMLVAKPLSEQVLFYFDTYLQHRSAEYGFDSEHINKDRKENQVEWYNSFSIDYTPIDWLSLGASVNLDSLVSENDFQSDLRTSYDVSASLNLPYVTPYVSYTKGEYRARPNEPVQDSSYVELGFYFNF</sequence>